<proteinExistence type="predicted"/>
<feature type="signal peptide" evidence="1">
    <location>
        <begin position="1"/>
        <end position="22"/>
    </location>
</feature>
<dbReference type="OrthoDB" id="8252025at2"/>
<accession>A0A4Q1UKQ0</accession>
<feature type="chain" id="PRO_5020359125" description="Heme utilization protein" evidence="1">
    <location>
        <begin position="23"/>
        <end position="118"/>
    </location>
</feature>
<keyword evidence="1" id="KW-0732">Signal</keyword>
<evidence type="ECO:0000256" key="1">
    <source>
        <dbReference type="SAM" id="SignalP"/>
    </source>
</evidence>
<keyword evidence="3" id="KW-1185">Reference proteome</keyword>
<dbReference type="AlphaFoldDB" id="A0A4Q1UKQ0"/>
<dbReference type="RefSeq" id="WP_129275561.1">
    <property type="nucleotide sequence ID" value="NZ_MZXW01000054.1"/>
</dbReference>
<dbReference type="EMBL" id="MZXW01000054">
    <property type="protein sequence ID" value="RXT34502.1"/>
    <property type="molecule type" value="Genomic_DNA"/>
</dbReference>
<evidence type="ECO:0000313" key="2">
    <source>
        <dbReference type="EMBL" id="RXT34502.1"/>
    </source>
</evidence>
<gene>
    <name evidence="2" type="ORF">B5V03_37740</name>
</gene>
<evidence type="ECO:0000313" key="3">
    <source>
        <dbReference type="Proteomes" id="UP000290819"/>
    </source>
</evidence>
<dbReference type="Proteomes" id="UP000290819">
    <property type="component" value="Unassembled WGS sequence"/>
</dbReference>
<organism evidence="2 3">
    <name type="scientific">Bradyrhizobium betae</name>
    <dbReference type="NCBI Taxonomy" id="244734"/>
    <lineage>
        <taxon>Bacteria</taxon>
        <taxon>Pseudomonadati</taxon>
        <taxon>Pseudomonadota</taxon>
        <taxon>Alphaproteobacteria</taxon>
        <taxon>Hyphomicrobiales</taxon>
        <taxon>Nitrobacteraceae</taxon>
        <taxon>Bradyrhizobium</taxon>
    </lineage>
</organism>
<name>A0A4Q1UKQ0_9BRAD</name>
<comment type="caution">
    <text evidence="2">The sequence shown here is derived from an EMBL/GenBank/DDBJ whole genome shotgun (WGS) entry which is preliminary data.</text>
</comment>
<evidence type="ECO:0008006" key="4">
    <source>
        <dbReference type="Google" id="ProtNLM"/>
    </source>
</evidence>
<sequence length="118" mass="11765">MNGFRKGLFATIVAIAFPLAQADAAGSTFDGAWNVRISSSSETCGNGATVAIGINNGQIASSSAAVTASGRVADAGSINVTLSTGIKRAVGFGRLSGTSGSGTWRGAMCTGTWTAERM</sequence>
<reference evidence="2 3" key="1">
    <citation type="submission" date="2017-03" db="EMBL/GenBank/DDBJ databases">
        <authorList>
            <person name="Safronova V.I."/>
            <person name="Sazanova A.L."/>
            <person name="Chirak E.R."/>
        </authorList>
    </citation>
    <scope>NUCLEOTIDE SEQUENCE [LARGE SCALE GENOMIC DNA]</scope>
    <source>
        <strain evidence="2 3">Opo-243</strain>
    </source>
</reference>
<protein>
    <recommendedName>
        <fullName evidence="4">Heme utilization protein</fullName>
    </recommendedName>
</protein>